<dbReference type="OMA" id="VHECPNC"/>
<dbReference type="VEuPathDB" id="FungiDB:CC77DRAFT_628588"/>
<feature type="transmembrane region" description="Helical" evidence="2">
    <location>
        <begin position="78"/>
        <end position="99"/>
    </location>
</feature>
<dbReference type="KEGG" id="aalt:CC77DRAFT_628588"/>
<evidence type="ECO:0000313" key="3">
    <source>
        <dbReference type="EMBL" id="OAG23835.1"/>
    </source>
</evidence>
<dbReference type="GeneID" id="29118115"/>
<feature type="transmembrane region" description="Helical" evidence="2">
    <location>
        <begin position="12"/>
        <end position="31"/>
    </location>
</feature>
<dbReference type="RefSeq" id="XP_018389256.1">
    <property type="nucleotide sequence ID" value="XM_018532521.1"/>
</dbReference>
<dbReference type="STRING" id="5599.A0A177DVT0"/>
<keyword evidence="2" id="KW-0472">Membrane</keyword>
<sequence>MAAVQERNLRTLTLFTSALATPLLIATTIISLESNSWYNHRDVTAFCFGYIPLAMTAVASAVSIIHQRRRGSVPGPKFTLLDGLAGITYLAILIPIWAVEIGELGAPGYGLLTGYTTAPMIVNMFVHFYFFAHKSRSVWALFAAPLVHECPNCHNNFTVGAQQIKETNKGGERYTLLRGEDYLDTDADAEPYIDASARPSEEQLRPECDVKDEGKGKSIIDV</sequence>
<accession>A0A177DVT0</accession>
<protein>
    <recommendedName>
        <fullName evidence="5">MARVEL domain-containing protein</fullName>
    </recommendedName>
</protein>
<evidence type="ECO:0000256" key="2">
    <source>
        <dbReference type="SAM" id="Phobius"/>
    </source>
</evidence>
<evidence type="ECO:0000256" key="1">
    <source>
        <dbReference type="SAM" id="MobiDB-lite"/>
    </source>
</evidence>
<feature type="transmembrane region" description="Helical" evidence="2">
    <location>
        <begin position="43"/>
        <end position="66"/>
    </location>
</feature>
<evidence type="ECO:0008006" key="5">
    <source>
        <dbReference type="Google" id="ProtNLM"/>
    </source>
</evidence>
<evidence type="ECO:0000313" key="4">
    <source>
        <dbReference type="Proteomes" id="UP000077248"/>
    </source>
</evidence>
<dbReference type="AlphaFoldDB" id="A0A177DVT0"/>
<feature type="region of interest" description="Disordered" evidence="1">
    <location>
        <begin position="194"/>
        <end position="222"/>
    </location>
</feature>
<reference evidence="3 4" key="1">
    <citation type="submission" date="2016-05" db="EMBL/GenBank/DDBJ databases">
        <title>Comparative analysis of secretome profiles of manganese(II)-oxidizing ascomycete fungi.</title>
        <authorList>
            <consortium name="DOE Joint Genome Institute"/>
            <person name="Zeiner C.A."/>
            <person name="Purvine S.O."/>
            <person name="Zink E.M."/>
            <person name="Wu S."/>
            <person name="Pasa-Tolic L."/>
            <person name="Chaput D.L."/>
            <person name="Haridas S."/>
            <person name="Grigoriev I.V."/>
            <person name="Santelli C.M."/>
            <person name="Hansel C.M."/>
        </authorList>
    </citation>
    <scope>NUCLEOTIDE SEQUENCE [LARGE SCALE GENOMIC DNA]</scope>
    <source>
        <strain evidence="3 4">SRC1lrK2f</strain>
    </source>
</reference>
<proteinExistence type="predicted"/>
<gene>
    <name evidence="3" type="ORF">CC77DRAFT_628588</name>
</gene>
<keyword evidence="4" id="KW-1185">Reference proteome</keyword>
<dbReference type="EMBL" id="KV441472">
    <property type="protein sequence ID" value="OAG23835.1"/>
    <property type="molecule type" value="Genomic_DNA"/>
</dbReference>
<feature type="transmembrane region" description="Helical" evidence="2">
    <location>
        <begin position="111"/>
        <end position="132"/>
    </location>
</feature>
<feature type="compositionally biased region" description="Basic and acidic residues" evidence="1">
    <location>
        <begin position="199"/>
        <end position="222"/>
    </location>
</feature>
<keyword evidence="2" id="KW-1133">Transmembrane helix</keyword>
<keyword evidence="2" id="KW-0812">Transmembrane</keyword>
<name>A0A177DVT0_ALTAL</name>
<dbReference type="Proteomes" id="UP000077248">
    <property type="component" value="Unassembled WGS sequence"/>
</dbReference>
<organism evidence="3 4">
    <name type="scientific">Alternaria alternata</name>
    <name type="common">Alternaria rot fungus</name>
    <name type="synonym">Torula alternata</name>
    <dbReference type="NCBI Taxonomy" id="5599"/>
    <lineage>
        <taxon>Eukaryota</taxon>
        <taxon>Fungi</taxon>
        <taxon>Dikarya</taxon>
        <taxon>Ascomycota</taxon>
        <taxon>Pezizomycotina</taxon>
        <taxon>Dothideomycetes</taxon>
        <taxon>Pleosporomycetidae</taxon>
        <taxon>Pleosporales</taxon>
        <taxon>Pleosporineae</taxon>
        <taxon>Pleosporaceae</taxon>
        <taxon>Alternaria</taxon>
        <taxon>Alternaria sect. Alternaria</taxon>
        <taxon>Alternaria alternata complex</taxon>
    </lineage>
</organism>